<accession>Q6N222</accession>
<protein>
    <submittedName>
        <fullName evidence="1">Uncharacterized protein</fullName>
    </submittedName>
</protein>
<dbReference type="EMBL" id="BX572606">
    <property type="protein sequence ID" value="CAE29669.1"/>
    <property type="molecule type" value="Genomic_DNA"/>
</dbReference>
<evidence type="ECO:0000313" key="1">
    <source>
        <dbReference type="EMBL" id="CAE29669.1"/>
    </source>
</evidence>
<name>Q6N222_RHOPA</name>
<organism evidence="1">
    <name type="scientific">Rhodopseudomonas palustris (strain ATCC BAA-98 / CGA009)</name>
    <dbReference type="NCBI Taxonomy" id="258594"/>
    <lineage>
        <taxon>Bacteria</taxon>
        <taxon>Pseudomonadati</taxon>
        <taxon>Pseudomonadota</taxon>
        <taxon>Alphaproteobacteria</taxon>
        <taxon>Hyphomicrobiales</taxon>
        <taxon>Nitrobacteraceae</taxon>
        <taxon>Rhodopseudomonas</taxon>
    </lineage>
</organism>
<sequence length="114" mass="12626">MPSVFGFLVRLGLGGSRPLLGDLSVTGQRSPQLRFRLGLARSDLLGELIGRFVLQGSEFFDAQGVGIDLGPGILSYFGRRATEYRFSPQPTVQFIHHAACLRRFSIDAPDQRFQ</sequence>
<dbReference type="STRING" id="258594.RPA4228"/>
<dbReference type="HOGENOM" id="CLU_2119219_0_0_5"/>
<dbReference type="AlphaFoldDB" id="Q6N222"/>
<gene>
    <name evidence="1" type="ordered locus">RPA4228</name>
</gene>
<proteinExistence type="predicted"/>
<reference evidence="1" key="1">
    <citation type="journal article" date="2004" name="Nat. Biotechnol.">
        <title>Complete genome sequence of the metabolically versatile photosynthetic bacterium Rhodopseudomonas palustris.</title>
        <authorList>
            <person name="Larimer F.W."/>
            <person name="Chain P."/>
            <person name="Hauser L."/>
            <person name="Lamerdin J."/>
            <person name="Malfatti S."/>
            <person name="Do L."/>
            <person name="Land M.L."/>
            <person name="Pelletier D.A."/>
            <person name="Beatty J.T."/>
            <person name="Lang A.S."/>
            <person name="Tabita F.R."/>
            <person name="Gibson J.L."/>
            <person name="Hanson T.E."/>
            <person name="Bobst C."/>
            <person name="Torres J.L."/>
            <person name="Peres C."/>
            <person name="Harrison F.H."/>
            <person name="Gibson J."/>
            <person name="Harwood C.S."/>
        </authorList>
    </citation>
    <scope>NUCLEOTIDE SEQUENCE [LARGE SCALE GENOMIC DNA]</scope>
    <source>
        <strain evidence="1">CGA009</strain>
    </source>
</reference>